<feature type="compositionally biased region" description="Low complexity" evidence="1">
    <location>
        <begin position="589"/>
        <end position="598"/>
    </location>
</feature>
<feature type="region of interest" description="Disordered" evidence="1">
    <location>
        <begin position="1"/>
        <end position="46"/>
    </location>
</feature>
<protein>
    <recommendedName>
        <fullName evidence="2">eCIS core domain-containing protein</fullName>
    </recommendedName>
</protein>
<reference evidence="3 4" key="1">
    <citation type="journal article" date="2014" name="Genome Announc.">
        <title>Draft Genome Sequence of Streptomyces roseochromogenes subsp. oscitans DS 12.976, Producer of the Aminocoumarin Antibiotic Clorobiocin.</title>
        <authorList>
            <person name="Ruckert C."/>
            <person name="Kalinowski J."/>
            <person name="Heide L."/>
            <person name="Apel A.K."/>
        </authorList>
    </citation>
    <scope>NUCLEOTIDE SEQUENCE [LARGE SCALE GENOMIC DNA]</scope>
    <source>
        <strain evidence="3 4">DS 12.976</strain>
    </source>
</reference>
<feature type="region of interest" description="Disordered" evidence="1">
    <location>
        <begin position="273"/>
        <end position="770"/>
    </location>
</feature>
<dbReference type="RefSeq" id="WP_023552713.1">
    <property type="nucleotide sequence ID" value="NZ_CM002285.1"/>
</dbReference>
<dbReference type="OrthoDB" id="9153660at2"/>
<evidence type="ECO:0000256" key="1">
    <source>
        <dbReference type="SAM" id="MobiDB-lite"/>
    </source>
</evidence>
<feature type="compositionally biased region" description="Low complexity" evidence="1">
    <location>
        <begin position="398"/>
        <end position="415"/>
    </location>
</feature>
<evidence type="ECO:0000313" key="4">
    <source>
        <dbReference type="Proteomes" id="UP000017984"/>
    </source>
</evidence>
<name>V6JN71_STRRC</name>
<feature type="compositionally biased region" description="Basic and acidic residues" evidence="1">
    <location>
        <begin position="273"/>
        <end position="322"/>
    </location>
</feature>
<organism evidence="3 4">
    <name type="scientific">Streptomyces roseochromogenus subsp. oscitans DS 12.976</name>
    <dbReference type="NCBI Taxonomy" id="1352936"/>
    <lineage>
        <taxon>Bacteria</taxon>
        <taxon>Bacillati</taxon>
        <taxon>Actinomycetota</taxon>
        <taxon>Actinomycetes</taxon>
        <taxon>Kitasatosporales</taxon>
        <taxon>Streptomycetaceae</taxon>
        <taxon>Streptomyces</taxon>
    </lineage>
</organism>
<keyword evidence="4" id="KW-1185">Reference proteome</keyword>
<dbReference type="InterPro" id="IPR025295">
    <property type="entry name" value="eCIS_core_dom"/>
</dbReference>
<proteinExistence type="predicted"/>
<gene>
    <name evidence="3" type="ORF">M878_39390</name>
</gene>
<feature type="non-terminal residue" evidence="3">
    <location>
        <position position="770"/>
    </location>
</feature>
<dbReference type="EMBL" id="AWQX01000348">
    <property type="protein sequence ID" value="EST20571.1"/>
    <property type="molecule type" value="Genomic_DNA"/>
</dbReference>
<dbReference type="Pfam" id="PF13699">
    <property type="entry name" value="eCIS_core"/>
    <property type="match status" value="1"/>
</dbReference>
<feature type="compositionally biased region" description="Basic and acidic residues" evidence="1">
    <location>
        <begin position="606"/>
        <end position="617"/>
    </location>
</feature>
<feature type="domain" description="eCIS core" evidence="2">
    <location>
        <begin position="43"/>
        <end position="117"/>
    </location>
</feature>
<feature type="compositionally biased region" description="Basic and acidic residues" evidence="1">
    <location>
        <begin position="445"/>
        <end position="469"/>
    </location>
</feature>
<evidence type="ECO:0000259" key="2">
    <source>
        <dbReference type="Pfam" id="PF13699"/>
    </source>
</evidence>
<dbReference type="STRING" id="1352936.M878_39390"/>
<evidence type="ECO:0000313" key="3">
    <source>
        <dbReference type="EMBL" id="EST20571.1"/>
    </source>
</evidence>
<feature type="compositionally biased region" description="Low complexity" evidence="1">
    <location>
        <begin position="339"/>
        <end position="377"/>
    </location>
</feature>
<feature type="compositionally biased region" description="Basic and acidic residues" evidence="1">
    <location>
        <begin position="495"/>
        <end position="516"/>
    </location>
</feature>
<feature type="compositionally biased region" description="Basic and acidic residues" evidence="1">
    <location>
        <begin position="416"/>
        <end position="437"/>
    </location>
</feature>
<feature type="region of interest" description="Disordered" evidence="1">
    <location>
        <begin position="145"/>
        <end position="164"/>
    </location>
</feature>
<accession>V6JN71</accession>
<feature type="compositionally biased region" description="Low complexity" evidence="1">
    <location>
        <begin position="747"/>
        <end position="758"/>
    </location>
</feature>
<feature type="compositionally biased region" description="Basic and acidic residues" evidence="1">
    <location>
        <begin position="727"/>
        <end position="738"/>
    </location>
</feature>
<feature type="compositionally biased region" description="Basic and acidic residues" evidence="1">
    <location>
        <begin position="654"/>
        <end position="681"/>
    </location>
</feature>
<dbReference type="AlphaFoldDB" id="V6JN71"/>
<dbReference type="HOGENOM" id="CLU_363538_0_0_11"/>
<feature type="compositionally biased region" description="Acidic residues" evidence="1">
    <location>
        <begin position="517"/>
        <end position="541"/>
    </location>
</feature>
<feature type="compositionally biased region" description="Pro residues" evidence="1">
    <location>
        <begin position="625"/>
        <end position="635"/>
    </location>
</feature>
<sequence>MSGTYAPAQGRQSSGGNKQKARKPQRAARTPEPKEIISGAGHPLDPGIRRELEARLGHDFSRVRVHTDEDSAALADLVGADAVTVGQEIFFRKGAFHPGTEDGRRLLSHELLHTVQAPDQPGRLRAGRDFGGVSLPTDAIEQQAERGARGAEAGQPEVTRDSSATPGWLRYARVDADRLRSERLDPATLVDRLTAGILRSLRGDPTDSSGRVRKQLMRFAPKLEQAVLAKLELRLPSSDYQRVLALAEQTSHLPEGMDTPLTPVPVTDTVDRTEAEHDQDDVRERDHRETEQEHRDDAAEGRRREHQRPDGSSREPEEEKRSPSGRRKHGKRNSEERGGTSSSYDTGGGASADASAATSAGASASSESSAPEGDSADQSASTRPGAATADRAQAAEPGQDQAQGRTAAQQQAGGKDAQDKDRRDQEARQDQQEKKDQQAQQQKTDQSKDPKDKPAATKAEGSPEHERKSAAKQPVAGSKPHNPDHLPTPQPGPVRPEEVDKTAEERDGSLARHGVVEGDEDGEPPEQEEPEGLEPGADSEVDGPHGGVGPGATGEAETALKPEDFVPSTDLDVSSVPTADQMRPPADGSAPVPAEVPSFPAPPPTKAEKVQTARQSEREDDEPAEPPVATAPPAPGRRTLQSAPQPGPVAENEAGDRTERDLQTEKPVEQEVGPDPEHAQPADDASPAAKPETEPKSGPGQQSDELSARPPQTEEGAAPTPAQQESATEHNERQEAEHAPAPAVPTSALASARSAGALHPHQPAGAPYGP</sequence>
<comment type="caution">
    <text evidence="3">The sequence shown here is derived from an EMBL/GenBank/DDBJ whole genome shotgun (WGS) entry which is preliminary data.</text>
</comment>
<dbReference type="Proteomes" id="UP000017984">
    <property type="component" value="Chromosome"/>
</dbReference>